<gene>
    <name evidence="6" type="primary">azoR</name>
    <name evidence="8" type="ORF">SAMN05443248_0573</name>
</gene>
<feature type="binding site" evidence="6">
    <location>
        <position position="9"/>
    </location>
    <ligand>
        <name>FMN</name>
        <dbReference type="ChEBI" id="CHEBI:58210"/>
    </ligand>
</feature>
<evidence type="ECO:0000259" key="7">
    <source>
        <dbReference type="Pfam" id="PF02525"/>
    </source>
</evidence>
<dbReference type="InterPro" id="IPR050104">
    <property type="entry name" value="FMN-dep_NADH:Q_OxRdtase_AzoR1"/>
</dbReference>
<comment type="caution">
    <text evidence="6">Lacks conserved residue(s) required for the propagation of feature annotation.</text>
</comment>
<dbReference type="EMBL" id="LT670817">
    <property type="protein sequence ID" value="SHG17815.1"/>
    <property type="molecule type" value="Genomic_DNA"/>
</dbReference>
<dbReference type="GO" id="GO:0016655">
    <property type="term" value="F:oxidoreductase activity, acting on NAD(P)H, quinone or similar compound as acceptor"/>
    <property type="evidence" value="ECO:0007669"/>
    <property type="project" value="InterPro"/>
</dbReference>
<accession>A0A1M5HPE8</accession>
<dbReference type="InterPro" id="IPR003680">
    <property type="entry name" value="Flavodoxin_fold"/>
</dbReference>
<dbReference type="Proteomes" id="UP000189796">
    <property type="component" value="Chromosome I"/>
</dbReference>
<evidence type="ECO:0000256" key="5">
    <source>
        <dbReference type="ARBA" id="ARBA00048542"/>
    </source>
</evidence>
<feature type="domain" description="Flavodoxin-like fold" evidence="7">
    <location>
        <begin position="1"/>
        <end position="199"/>
    </location>
</feature>
<comment type="subunit">
    <text evidence="6">Homodimer.</text>
</comment>
<dbReference type="OrthoDB" id="9787136at2"/>
<name>A0A1M5HPE8_9BRAD</name>
<evidence type="ECO:0000313" key="8">
    <source>
        <dbReference type="EMBL" id="SHG17815.1"/>
    </source>
</evidence>
<feature type="binding site" evidence="6">
    <location>
        <begin position="97"/>
        <end position="100"/>
    </location>
    <ligand>
        <name>FMN</name>
        <dbReference type="ChEBI" id="CHEBI:58210"/>
    </ligand>
</feature>
<keyword evidence="2 6" id="KW-0288">FMN</keyword>
<evidence type="ECO:0000256" key="3">
    <source>
        <dbReference type="ARBA" id="ARBA00023002"/>
    </source>
</evidence>
<dbReference type="PANTHER" id="PTHR43741:SF4">
    <property type="entry name" value="FMN-DEPENDENT NADH:QUINONE OXIDOREDUCTASE"/>
    <property type="match status" value="1"/>
</dbReference>
<dbReference type="GO" id="GO:0010181">
    <property type="term" value="F:FMN binding"/>
    <property type="evidence" value="ECO:0007669"/>
    <property type="project" value="UniProtKB-UniRule"/>
</dbReference>
<reference evidence="8 9" key="1">
    <citation type="submission" date="2016-11" db="EMBL/GenBank/DDBJ databases">
        <authorList>
            <person name="Jaros S."/>
            <person name="Januszkiewicz K."/>
            <person name="Wedrychowicz H."/>
        </authorList>
    </citation>
    <scope>NUCLEOTIDE SEQUENCE [LARGE SCALE GENOMIC DNA]</scope>
    <source>
        <strain evidence="8 9">GAS138</strain>
    </source>
</reference>
<proteinExistence type="inferred from homology"/>
<dbReference type="EC" id="1.7.1.17" evidence="6"/>
<dbReference type="HAMAP" id="MF_01216">
    <property type="entry name" value="Azoreductase_type1"/>
    <property type="match status" value="1"/>
</dbReference>
<organism evidence="8 9">
    <name type="scientific">Bradyrhizobium erythrophlei</name>
    <dbReference type="NCBI Taxonomy" id="1437360"/>
    <lineage>
        <taxon>Bacteria</taxon>
        <taxon>Pseudomonadati</taxon>
        <taxon>Pseudomonadota</taxon>
        <taxon>Alphaproteobacteria</taxon>
        <taxon>Hyphomicrobiales</taxon>
        <taxon>Nitrobacteraceae</taxon>
        <taxon>Bradyrhizobium</taxon>
    </lineage>
</organism>
<dbReference type="InterPro" id="IPR029039">
    <property type="entry name" value="Flavoprotein-like_sf"/>
</dbReference>
<comment type="function">
    <text evidence="6">Quinone reductase that provides resistance to thiol-specific stress caused by electrophilic quinones.</text>
</comment>
<comment type="catalytic activity">
    <reaction evidence="5">
        <text>N,N-dimethyl-1,4-phenylenediamine + anthranilate + 2 NAD(+) = 2-(4-dimethylaminophenyl)diazenylbenzoate + 2 NADH + 2 H(+)</text>
        <dbReference type="Rhea" id="RHEA:55872"/>
        <dbReference type="ChEBI" id="CHEBI:15378"/>
        <dbReference type="ChEBI" id="CHEBI:15783"/>
        <dbReference type="ChEBI" id="CHEBI:16567"/>
        <dbReference type="ChEBI" id="CHEBI:57540"/>
        <dbReference type="ChEBI" id="CHEBI:57945"/>
        <dbReference type="ChEBI" id="CHEBI:71579"/>
        <dbReference type="EC" id="1.7.1.17"/>
    </reaction>
    <physiologicalReaction direction="right-to-left" evidence="5">
        <dbReference type="Rhea" id="RHEA:55874"/>
    </physiologicalReaction>
</comment>
<dbReference type="RefSeq" id="WP_079599921.1">
    <property type="nucleotide sequence ID" value="NZ_LT670817.1"/>
</dbReference>
<evidence type="ECO:0000313" key="9">
    <source>
        <dbReference type="Proteomes" id="UP000189796"/>
    </source>
</evidence>
<sequence>MNLLNIVTSPRKEKSASTAIVNAFLSEFREHVRDVTVDRLDIWQEGLPEFDAEAINAKYKGVSGESMTPVETATWEKIRELASRFQRADRIVLGVPMWNFSFPYKLKQLIDLSCQRNMLFTFDGEFYGPSLSIDKAFVVYVRGQSDEAGFKTVSPPGFEYLSGYVEFWLRLIGVRSVVTLTVEHTWDGRAVDMIDAGKRQAVELARQF</sequence>
<dbReference type="InterPro" id="IPR023048">
    <property type="entry name" value="NADH:quinone_OxRdtase_FMN_depd"/>
</dbReference>
<dbReference type="PANTHER" id="PTHR43741">
    <property type="entry name" value="FMN-DEPENDENT NADH-AZOREDUCTASE 1"/>
    <property type="match status" value="1"/>
</dbReference>
<dbReference type="Gene3D" id="3.40.50.360">
    <property type="match status" value="1"/>
</dbReference>
<dbReference type="EC" id="1.6.5.-" evidence="6"/>
<comment type="function">
    <text evidence="6">Also exhibits azoreductase activity. Catalyzes the reductive cleavage of the azo bond in aromatic azo compounds to the corresponding amines.</text>
</comment>
<comment type="similarity">
    <text evidence="6">Belongs to the azoreductase type 1 family.</text>
</comment>
<dbReference type="Pfam" id="PF02525">
    <property type="entry name" value="Flavodoxin_2"/>
    <property type="match status" value="1"/>
</dbReference>
<evidence type="ECO:0000256" key="4">
    <source>
        <dbReference type="ARBA" id="ARBA00023027"/>
    </source>
</evidence>
<protein>
    <recommendedName>
        <fullName evidence="6">FMN dependent NADH:quinone oxidoreductase</fullName>
        <ecNumber evidence="6">1.6.5.-</ecNumber>
    </recommendedName>
    <alternativeName>
        <fullName evidence="6">Azo-dye reductase</fullName>
    </alternativeName>
    <alternativeName>
        <fullName evidence="6">FMN-dependent NADH-azo compound oxidoreductase</fullName>
    </alternativeName>
    <alternativeName>
        <fullName evidence="6">FMN-dependent NADH-azoreductase</fullName>
        <ecNumber evidence="6">1.7.1.17</ecNumber>
    </alternativeName>
</protein>
<dbReference type="AlphaFoldDB" id="A0A1M5HPE8"/>
<comment type="catalytic activity">
    <reaction evidence="6">
        <text>2 a quinone + NADH + H(+) = 2 a 1,4-benzosemiquinone + NAD(+)</text>
        <dbReference type="Rhea" id="RHEA:65952"/>
        <dbReference type="ChEBI" id="CHEBI:15378"/>
        <dbReference type="ChEBI" id="CHEBI:57540"/>
        <dbReference type="ChEBI" id="CHEBI:57945"/>
        <dbReference type="ChEBI" id="CHEBI:132124"/>
        <dbReference type="ChEBI" id="CHEBI:134225"/>
    </reaction>
</comment>
<comment type="cofactor">
    <cofactor evidence="6">
        <name>FMN</name>
        <dbReference type="ChEBI" id="CHEBI:58210"/>
    </cofactor>
    <text evidence="6">Binds 1 FMN per subunit.</text>
</comment>
<evidence type="ECO:0000256" key="6">
    <source>
        <dbReference type="HAMAP-Rule" id="MF_01216"/>
    </source>
</evidence>
<keyword evidence="3 6" id="KW-0560">Oxidoreductase</keyword>
<feature type="binding site" evidence="6">
    <location>
        <begin position="15"/>
        <end position="17"/>
    </location>
    <ligand>
        <name>FMN</name>
        <dbReference type="ChEBI" id="CHEBI:58210"/>
    </ligand>
</feature>
<evidence type="ECO:0000256" key="1">
    <source>
        <dbReference type="ARBA" id="ARBA00022630"/>
    </source>
</evidence>
<keyword evidence="4 6" id="KW-0520">NAD</keyword>
<dbReference type="SUPFAM" id="SSF52218">
    <property type="entry name" value="Flavoproteins"/>
    <property type="match status" value="1"/>
</dbReference>
<dbReference type="GO" id="GO:0016652">
    <property type="term" value="F:oxidoreductase activity, acting on NAD(P)H as acceptor"/>
    <property type="evidence" value="ECO:0007669"/>
    <property type="project" value="UniProtKB-UniRule"/>
</dbReference>
<keyword evidence="1 6" id="KW-0285">Flavoprotein</keyword>
<evidence type="ECO:0000256" key="2">
    <source>
        <dbReference type="ARBA" id="ARBA00022643"/>
    </source>
</evidence>
<dbReference type="GO" id="GO:0009055">
    <property type="term" value="F:electron transfer activity"/>
    <property type="evidence" value="ECO:0007669"/>
    <property type="project" value="UniProtKB-UniRule"/>
</dbReference>